<dbReference type="RefSeq" id="XP_013350572.1">
    <property type="nucleotide sequence ID" value="XM_013495118.1"/>
</dbReference>
<dbReference type="EMBL" id="HG680597">
    <property type="protein sequence ID" value="CDJ27995.1"/>
    <property type="molecule type" value="Genomic_DNA"/>
</dbReference>
<reference evidence="2" key="1">
    <citation type="submission" date="2013-10" db="EMBL/GenBank/DDBJ databases">
        <title>Genomic analysis of the causative agents of coccidiosis in chickens.</title>
        <authorList>
            <person name="Reid A.J."/>
            <person name="Blake D."/>
            <person name="Billington K."/>
            <person name="Browne H."/>
            <person name="Dunn M."/>
            <person name="Hung S."/>
            <person name="Kawahara F."/>
            <person name="Miranda-Saavedra D."/>
            <person name="Mourier T."/>
            <person name="Nagra H."/>
            <person name="Otto T.D."/>
            <person name="Rawlings N."/>
            <person name="Sanchez A."/>
            <person name="Sanders M."/>
            <person name="Subramaniam C."/>
            <person name="Tay Y."/>
            <person name="Dear P."/>
            <person name="Doerig C."/>
            <person name="Gruber A."/>
            <person name="Parkinson J."/>
            <person name="Shirley M."/>
            <person name="Wan K.L."/>
            <person name="Berriman M."/>
            <person name="Tomley F."/>
            <person name="Pain A."/>
        </authorList>
    </citation>
    <scope>NUCLEOTIDE SEQUENCE [LARGE SCALE GENOMIC DNA]</scope>
    <source>
        <strain evidence="2">Houghton</strain>
    </source>
</reference>
<sequence>MRGVQQFRPHQLIFGGSVFLLESSVAFENEEPEEEEADKDVPIKPHAFGGEAPASSEGEESASEQEEPAESKEEKPQRGGAAAAAAPAAAPATAAAPAAAAAESASEAASTASESASESREEGPHAVGGGRGGAPTPAAGGAPLKGAPKGPLKETEEEEEQVFAVPVIEKHKGAPKPSRELDRDAINKRLAELGAPFTVGKEHFSVSFNK</sequence>
<dbReference type="OrthoDB" id="348919at2759"/>
<feature type="compositionally biased region" description="Low complexity" evidence="1">
    <location>
        <begin position="134"/>
        <end position="150"/>
    </location>
</feature>
<name>U6JRA0_9EIME</name>
<evidence type="ECO:0000256" key="1">
    <source>
        <dbReference type="SAM" id="MobiDB-lite"/>
    </source>
</evidence>
<organism evidence="2 3">
    <name type="scientific">Eimeria mitis</name>
    <dbReference type="NCBI Taxonomy" id="44415"/>
    <lineage>
        <taxon>Eukaryota</taxon>
        <taxon>Sar</taxon>
        <taxon>Alveolata</taxon>
        <taxon>Apicomplexa</taxon>
        <taxon>Conoidasida</taxon>
        <taxon>Coccidia</taxon>
        <taxon>Eucoccidiorida</taxon>
        <taxon>Eimeriorina</taxon>
        <taxon>Eimeriidae</taxon>
        <taxon>Eimeria</taxon>
    </lineage>
</organism>
<feature type="compositionally biased region" description="Basic and acidic residues" evidence="1">
    <location>
        <begin position="168"/>
        <end position="182"/>
    </location>
</feature>
<dbReference type="VEuPathDB" id="ToxoDB:EMH_0036740"/>
<evidence type="ECO:0000313" key="2">
    <source>
        <dbReference type="EMBL" id="CDJ27995.1"/>
    </source>
</evidence>
<evidence type="ECO:0000313" key="3">
    <source>
        <dbReference type="Proteomes" id="UP000030744"/>
    </source>
</evidence>
<feature type="compositionally biased region" description="Acidic residues" evidence="1">
    <location>
        <begin position="57"/>
        <end position="68"/>
    </location>
</feature>
<feature type="compositionally biased region" description="Low complexity" evidence="1">
    <location>
        <begin position="81"/>
        <end position="116"/>
    </location>
</feature>
<protein>
    <submittedName>
        <fullName evidence="2">Uncharacterized protein</fullName>
    </submittedName>
</protein>
<gene>
    <name evidence="2" type="ORF">EMH_0036740</name>
</gene>
<accession>U6JRA0</accession>
<dbReference type="AlphaFoldDB" id="U6JRA0"/>
<dbReference type="Proteomes" id="UP000030744">
    <property type="component" value="Unassembled WGS sequence"/>
</dbReference>
<dbReference type="GeneID" id="25378460"/>
<feature type="compositionally biased region" description="Acidic residues" evidence="1">
    <location>
        <begin position="28"/>
        <end position="38"/>
    </location>
</feature>
<keyword evidence="3" id="KW-1185">Reference proteome</keyword>
<reference evidence="2" key="2">
    <citation type="submission" date="2013-10" db="EMBL/GenBank/DDBJ databases">
        <authorList>
            <person name="Aslett M."/>
        </authorList>
    </citation>
    <scope>NUCLEOTIDE SEQUENCE [LARGE SCALE GENOMIC DNA]</scope>
    <source>
        <strain evidence="2">Houghton</strain>
    </source>
</reference>
<proteinExistence type="predicted"/>
<feature type="region of interest" description="Disordered" evidence="1">
    <location>
        <begin position="25"/>
        <end position="182"/>
    </location>
</feature>